<dbReference type="SUPFAM" id="SSF46785">
    <property type="entry name" value="Winged helix' DNA-binding domain"/>
    <property type="match status" value="1"/>
</dbReference>
<gene>
    <name evidence="1" type="ORF">CCAX7_49750</name>
</gene>
<dbReference type="EMBL" id="AP025739">
    <property type="protein sequence ID" value="BDI32924.1"/>
    <property type="molecule type" value="Genomic_DNA"/>
</dbReference>
<organism evidence="1 2">
    <name type="scientific">Capsulimonas corticalis</name>
    <dbReference type="NCBI Taxonomy" id="2219043"/>
    <lineage>
        <taxon>Bacteria</taxon>
        <taxon>Bacillati</taxon>
        <taxon>Armatimonadota</taxon>
        <taxon>Armatimonadia</taxon>
        <taxon>Capsulimonadales</taxon>
        <taxon>Capsulimonadaceae</taxon>
        <taxon>Capsulimonas</taxon>
    </lineage>
</organism>
<dbReference type="PANTHER" id="PTHR37318">
    <property type="entry name" value="BSL7504 PROTEIN"/>
    <property type="match status" value="1"/>
</dbReference>
<reference evidence="1 2" key="1">
    <citation type="journal article" date="2019" name="Int. J. Syst. Evol. Microbiol.">
        <title>Capsulimonas corticalis gen. nov., sp. nov., an aerobic capsulated bacterium, of a novel bacterial order, Capsulimonadales ord. nov., of the class Armatimonadia of the phylum Armatimonadetes.</title>
        <authorList>
            <person name="Li J."/>
            <person name="Kudo C."/>
            <person name="Tonouchi A."/>
        </authorList>
    </citation>
    <scope>NUCLEOTIDE SEQUENCE [LARGE SCALE GENOMIC DNA]</scope>
    <source>
        <strain evidence="1 2">AX-7</strain>
    </source>
</reference>
<dbReference type="RefSeq" id="WP_119319391.1">
    <property type="nucleotide sequence ID" value="NZ_AP025739.1"/>
</dbReference>
<dbReference type="InterPro" id="IPR036388">
    <property type="entry name" value="WH-like_DNA-bd_sf"/>
</dbReference>
<accession>A0A402CPQ1</accession>
<dbReference type="InterPro" id="IPR027395">
    <property type="entry name" value="WH_DNA-bd_dom"/>
</dbReference>
<protein>
    <submittedName>
        <fullName evidence="1">Transcriptional regulator</fullName>
    </submittedName>
</protein>
<dbReference type="AlphaFoldDB" id="A0A402CPQ1"/>
<dbReference type="InterPro" id="IPR036390">
    <property type="entry name" value="WH_DNA-bd_sf"/>
</dbReference>
<name>A0A402CPQ1_9BACT</name>
<evidence type="ECO:0000313" key="1">
    <source>
        <dbReference type="EMBL" id="BDI32924.1"/>
    </source>
</evidence>
<keyword evidence="2" id="KW-1185">Reference proteome</keyword>
<dbReference type="Proteomes" id="UP000287394">
    <property type="component" value="Chromosome"/>
</dbReference>
<evidence type="ECO:0000313" key="2">
    <source>
        <dbReference type="Proteomes" id="UP000287394"/>
    </source>
</evidence>
<dbReference type="KEGG" id="ccot:CCAX7_49750"/>
<dbReference type="Pfam" id="PF13601">
    <property type="entry name" value="HTH_34"/>
    <property type="match status" value="1"/>
</dbReference>
<dbReference type="OrthoDB" id="9800369at2"/>
<dbReference type="Gene3D" id="1.10.10.10">
    <property type="entry name" value="Winged helix-like DNA-binding domain superfamily/Winged helix DNA-binding domain"/>
    <property type="match status" value="1"/>
</dbReference>
<proteinExistence type="predicted"/>
<sequence length="111" mass="12176">MVAEGAPSALFASVESLDEVIHQKVRLGIMSALMASQEADFRFLKETLNVTDGNLSIHLTKLEDAGYLLSRKEFVRKKPHTTYTPTDAGRKAFHEYLGALERIVQAAGQGA</sequence>
<dbReference type="PANTHER" id="PTHR37318:SF1">
    <property type="entry name" value="BSL7504 PROTEIN"/>
    <property type="match status" value="1"/>
</dbReference>